<evidence type="ECO:0000256" key="10">
    <source>
        <dbReference type="ARBA" id="ARBA00023288"/>
    </source>
</evidence>
<comment type="similarity">
    <text evidence="2">Belongs to the YtcA family.</text>
</comment>
<dbReference type="Pfam" id="PF17090">
    <property type="entry name" value="Ytca"/>
    <property type="match status" value="1"/>
</dbReference>
<keyword evidence="12" id="KW-0614">Plasmid</keyword>
<feature type="transmembrane region" description="Helical" evidence="11">
    <location>
        <begin position="106"/>
        <end position="130"/>
    </location>
</feature>
<accession>A0ABZ3BVQ4</accession>
<feature type="transmembrane region" description="Helical" evidence="11">
    <location>
        <begin position="80"/>
        <end position="99"/>
    </location>
</feature>
<evidence type="ECO:0000256" key="2">
    <source>
        <dbReference type="ARBA" id="ARBA00008208"/>
    </source>
</evidence>
<evidence type="ECO:0000256" key="5">
    <source>
        <dbReference type="ARBA" id="ARBA00022692"/>
    </source>
</evidence>
<keyword evidence="4" id="KW-1003">Cell membrane</keyword>
<reference evidence="12 13" key="1">
    <citation type="submission" date="2024-04" db="EMBL/GenBank/DDBJ databases">
        <title>Biological Control Activity of Plant Growth Promoting Rhizobacteria Burkholderia pyrrocinia BX1 against Tobacco black shank Introduction Tobacco black shank (TBS) caused by the oomycete Phytophthora. nicotianae (P. nicotianae) has become a destructive soil.</title>
        <authorList>
            <person name="Liu X."/>
            <person name="Shu C."/>
        </authorList>
    </citation>
    <scope>NUCLEOTIDE SEQUENCE [LARGE SCALE GENOMIC DNA]</scope>
    <source>
        <strain evidence="12 13">BX1</strain>
        <plasmid evidence="12 13">unnamed</plasmid>
    </source>
</reference>
<protein>
    <recommendedName>
        <fullName evidence="3">Uncharacterized protein YtcA</fullName>
    </recommendedName>
</protein>
<evidence type="ECO:0000256" key="8">
    <source>
        <dbReference type="ARBA" id="ARBA00023136"/>
    </source>
</evidence>
<evidence type="ECO:0000256" key="6">
    <source>
        <dbReference type="ARBA" id="ARBA00022729"/>
    </source>
</evidence>
<sequence length="133" mass="14350">MRPAIAAGRRHFARALFRRAHPIIESTLRHSIMPLLPAAVNPLQMRSSTAQKFVPLAASLLLGGCVPAPSVAVFGAAFPDWLFCIVFGVLGTVIVHVVLGKRGKRALLAPLAISYPALCALLAMAFWLLFFPH</sequence>
<dbReference type="Proteomes" id="UP001484179">
    <property type="component" value="Plasmid unnamed"/>
</dbReference>
<dbReference type="EMBL" id="CP150851">
    <property type="protein sequence ID" value="WZW59282.1"/>
    <property type="molecule type" value="Genomic_DNA"/>
</dbReference>
<evidence type="ECO:0000256" key="7">
    <source>
        <dbReference type="ARBA" id="ARBA00022989"/>
    </source>
</evidence>
<keyword evidence="7 11" id="KW-1133">Transmembrane helix</keyword>
<keyword evidence="5 11" id="KW-0812">Transmembrane</keyword>
<dbReference type="RefSeq" id="WP_342312494.1">
    <property type="nucleotide sequence ID" value="NZ_CP150851.1"/>
</dbReference>
<keyword evidence="10 12" id="KW-0449">Lipoprotein</keyword>
<evidence type="ECO:0000313" key="13">
    <source>
        <dbReference type="Proteomes" id="UP001484179"/>
    </source>
</evidence>
<keyword evidence="6" id="KW-0732">Signal</keyword>
<evidence type="ECO:0000313" key="12">
    <source>
        <dbReference type="EMBL" id="WZW59282.1"/>
    </source>
</evidence>
<keyword evidence="13" id="KW-1185">Reference proteome</keyword>
<geneLocation type="plasmid" evidence="12 13">
    <name>unnamed</name>
</geneLocation>
<gene>
    <name evidence="12" type="ORF">WN985_33545</name>
</gene>
<evidence type="ECO:0000256" key="11">
    <source>
        <dbReference type="SAM" id="Phobius"/>
    </source>
</evidence>
<feature type="transmembrane region" description="Helical" evidence="11">
    <location>
        <begin position="53"/>
        <end position="74"/>
    </location>
</feature>
<comment type="subcellular location">
    <subcellularLocation>
        <location evidence="1">Membrane</location>
        <topology evidence="1">Multi-pass membrane protein</topology>
    </subcellularLocation>
</comment>
<keyword evidence="8 11" id="KW-0472">Membrane</keyword>
<evidence type="ECO:0000256" key="9">
    <source>
        <dbReference type="ARBA" id="ARBA00023139"/>
    </source>
</evidence>
<keyword evidence="9" id="KW-0564">Palmitate</keyword>
<evidence type="ECO:0000256" key="4">
    <source>
        <dbReference type="ARBA" id="ARBA00022475"/>
    </source>
</evidence>
<name>A0ABZ3BVQ4_BURPY</name>
<dbReference type="InterPro" id="IPR031381">
    <property type="entry name" value="YtcA"/>
</dbReference>
<organism evidence="12 13">
    <name type="scientific">Burkholderia pyrrocinia</name>
    <name type="common">Pseudomonas pyrrocinia</name>
    <dbReference type="NCBI Taxonomy" id="60550"/>
    <lineage>
        <taxon>Bacteria</taxon>
        <taxon>Pseudomonadati</taxon>
        <taxon>Pseudomonadota</taxon>
        <taxon>Betaproteobacteria</taxon>
        <taxon>Burkholderiales</taxon>
        <taxon>Burkholderiaceae</taxon>
        <taxon>Burkholderia</taxon>
        <taxon>Burkholderia cepacia complex</taxon>
    </lineage>
</organism>
<evidence type="ECO:0000256" key="1">
    <source>
        <dbReference type="ARBA" id="ARBA00004141"/>
    </source>
</evidence>
<evidence type="ECO:0000256" key="3">
    <source>
        <dbReference type="ARBA" id="ARBA00021237"/>
    </source>
</evidence>
<proteinExistence type="inferred from homology"/>